<feature type="region of interest" description="Disordered" evidence="2">
    <location>
        <begin position="1"/>
        <end position="103"/>
    </location>
</feature>
<proteinExistence type="predicted"/>
<dbReference type="GO" id="GO:0030036">
    <property type="term" value="P:actin cytoskeleton organization"/>
    <property type="evidence" value="ECO:0000318"/>
    <property type="project" value="GO_Central"/>
</dbReference>
<feature type="compositionally biased region" description="Polar residues" evidence="2">
    <location>
        <begin position="821"/>
        <end position="838"/>
    </location>
</feature>
<dbReference type="EMBL" id="AACZ04026674">
    <property type="status" value="NOT_ANNOTATED_CDS"/>
    <property type="molecule type" value="Genomic_DNA"/>
</dbReference>
<dbReference type="GO" id="GO:0005789">
    <property type="term" value="C:endoplasmic reticulum membrane"/>
    <property type="evidence" value="ECO:0000318"/>
    <property type="project" value="GO_Central"/>
</dbReference>
<dbReference type="GO" id="GO:0005634">
    <property type="term" value="C:nucleus"/>
    <property type="evidence" value="ECO:0000318"/>
    <property type="project" value="GO_Central"/>
</dbReference>
<protein>
    <recommendedName>
        <fullName evidence="3">DEP domain-containing protein</fullName>
    </recommendedName>
</protein>
<feature type="compositionally biased region" description="Basic and acidic residues" evidence="2">
    <location>
        <begin position="1167"/>
        <end position="1190"/>
    </location>
</feature>
<feature type="region of interest" description="Disordered" evidence="2">
    <location>
        <begin position="1001"/>
        <end position="1059"/>
    </location>
</feature>
<dbReference type="PaxDb" id="9598-ENSPTRP00000003647"/>
<evidence type="ECO:0000313" key="5">
    <source>
        <dbReference type="Proteomes" id="UP000002277"/>
    </source>
</evidence>
<evidence type="ECO:0000313" key="4">
    <source>
        <dbReference type="Ensembl" id="ENSPTRP00000003647.5"/>
    </source>
</evidence>
<feature type="compositionally biased region" description="Low complexity" evidence="2">
    <location>
        <begin position="322"/>
        <end position="342"/>
    </location>
</feature>
<evidence type="ECO:0000259" key="3">
    <source>
        <dbReference type="PROSITE" id="PS50186"/>
    </source>
</evidence>
<dbReference type="Proteomes" id="UP000002277">
    <property type="component" value="Chromosome 1"/>
</dbReference>
<feature type="compositionally biased region" description="Pro residues" evidence="2">
    <location>
        <begin position="897"/>
        <end position="961"/>
    </location>
</feature>
<dbReference type="OMA" id="CNQNAQS"/>
<dbReference type="PROSITE" id="PS50186">
    <property type="entry name" value="DEP"/>
    <property type="match status" value="1"/>
</dbReference>
<feature type="region of interest" description="Disordered" evidence="2">
    <location>
        <begin position="135"/>
        <end position="188"/>
    </location>
</feature>
<feature type="compositionally biased region" description="Pro residues" evidence="2">
    <location>
        <begin position="1007"/>
        <end position="1059"/>
    </location>
</feature>
<dbReference type="eggNOG" id="KOG1922">
    <property type="taxonomic scope" value="Eukaryota"/>
</dbReference>
<feature type="compositionally biased region" description="Low complexity" evidence="2">
    <location>
        <begin position="427"/>
        <end position="441"/>
    </location>
</feature>
<feature type="compositionally biased region" description="Polar residues" evidence="2">
    <location>
        <begin position="845"/>
        <end position="855"/>
    </location>
</feature>
<feature type="compositionally biased region" description="Basic and acidic residues" evidence="2">
    <location>
        <begin position="27"/>
        <end position="36"/>
    </location>
</feature>
<keyword evidence="5" id="KW-1185">Reference proteome</keyword>
<feature type="compositionally biased region" description="Low complexity" evidence="2">
    <location>
        <begin position="388"/>
        <end position="404"/>
    </location>
</feature>
<feature type="compositionally biased region" description="Polar residues" evidence="2">
    <location>
        <begin position="171"/>
        <end position="181"/>
    </location>
</feature>
<feature type="domain" description="DEP" evidence="3">
    <location>
        <begin position="533"/>
        <end position="603"/>
    </location>
</feature>
<reference evidence="4 5" key="1">
    <citation type="journal article" date="2005" name="Nature">
        <title>Initial sequence of the chimpanzee genome and comparison with the human genome.</title>
        <authorList>
            <consortium name="Chimpanzee sequencing and analysis consortium"/>
        </authorList>
    </citation>
    <scope>NUCLEOTIDE SEQUENCE [LARGE SCALE GENOMIC DNA]</scope>
</reference>
<dbReference type="Bgee" id="ENSPTRG00000002157">
    <property type="expression patterns" value="Expressed in dorsolateral prefrontal cortex and 12 other cell types or tissues"/>
</dbReference>
<name>H2Q1E7_PANTR</name>
<dbReference type="Ensembl" id="ENSPTRT00000003946.5">
    <property type="protein sequence ID" value="ENSPTRP00000003647.5"/>
    <property type="gene ID" value="ENSPTRG00000002157.6"/>
</dbReference>
<dbReference type="GO" id="GO:0070649">
    <property type="term" value="P:formin-nucleated actin cable assembly"/>
    <property type="evidence" value="ECO:0000318"/>
    <property type="project" value="GO_Central"/>
</dbReference>
<feature type="compositionally biased region" description="Low complexity" evidence="2">
    <location>
        <begin position="205"/>
        <end position="227"/>
    </location>
</feature>
<reference evidence="4" key="2">
    <citation type="submission" date="2025-08" db="UniProtKB">
        <authorList>
            <consortium name="Ensembl"/>
        </authorList>
    </citation>
    <scope>IDENTIFICATION</scope>
</reference>
<dbReference type="HOGENOM" id="CLU_002670_2_0_1"/>
<dbReference type="FunCoup" id="H2Q1E7">
    <property type="interactions" value="940"/>
</dbReference>
<dbReference type="InterPro" id="IPR000591">
    <property type="entry name" value="DEP_dom"/>
</dbReference>
<feature type="compositionally biased region" description="Basic and acidic residues" evidence="2">
    <location>
        <begin position="60"/>
        <end position="69"/>
    </location>
</feature>
<evidence type="ECO:0000256" key="1">
    <source>
        <dbReference type="SAM" id="Coils"/>
    </source>
</evidence>
<dbReference type="InParanoid" id="H2Q1E7"/>
<feature type="compositionally biased region" description="Basic and acidic residues" evidence="2">
    <location>
        <begin position="631"/>
        <end position="640"/>
    </location>
</feature>
<feature type="compositionally biased region" description="Acidic residues" evidence="2">
    <location>
        <begin position="344"/>
        <end position="355"/>
    </location>
</feature>
<dbReference type="AlphaFoldDB" id="H2Q1E7"/>
<reference evidence="4" key="3">
    <citation type="submission" date="2025-09" db="UniProtKB">
        <authorList>
            <consortium name="Ensembl"/>
        </authorList>
    </citation>
    <scope>IDENTIFICATION</scope>
</reference>
<organism evidence="4 5">
    <name type="scientific">Pan troglodytes</name>
    <name type="common">Chimpanzee</name>
    <dbReference type="NCBI Taxonomy" id="9598"/>
    <lineage>
        <taxon>Eukaryota</taxon>
        <taxon>Metazoa</taxon>
        <taxon>Chordata</taxon>
        <taxon>Craniata</taxon>
        <taxon>Vertebrata</taxon>
        <taxon>Euteleostomi</taxon>
        <taxon>Mammalia</taxon>
        <taxon>Eutheria</taxon>
        <taxon>Euarchontoglires</taxon>
        <taxon>Primates</taxon>
        <taxon>Haplorrhini</taxon>
        <taxon>Catarrhini</taxon>
        <taxon>Hominidae</taxon>
        <taxon>Pan</taxon>
    </lineage>
</organism>
<feature type="region of interest" description="Disordered" evidence="2">
    <location>
        <begin position="1167"/>
        <end position="1196"/>
    </location>
</feature>
<dbReference type="GO" id="GO:0035556">
    <property type="term" value="P:intracellular signal transduction"/>
    <property type="evidence" value="ECO:0007669"/>
    <property type="project" value="InterPro"/>
</dbReference>
<feature type="region of interest" description="Disordered" evidence="2">
    <location>
        <begin position="612"/>
        <end position="661"/>
    </location>
</feature>
<feature type="region of interest" description="Disordered" evidence="2">
    <location>
        <begin position="797"/>
        <end position="965"/>
    </location>
</feature>
<feature type="region of interest" description="Disordered" evidence="2">
    <location>
        <begin position="205"/>
        <end position="475"/>
    </location>
</feature>
<evidence type="ECO:0000256" key="2">
    <source>
        <dbReference type="SAM" id="MobiDB-lite"/>
    </source>
</evidence>
<dbReference type="GeneTree" id="ENSGT01030000235112"/>
<sequence>MGNQDGKLKRSAGDALHEGGGGAEDALGPRDVEATKKGSGGKKALGKHGKGGGGGGGGESGKKKSKSDSRASVFSNLRIRKNLSKGKGAGGSREDVLDSQALQTGELDSAHSLLTKTPDLSLSADEAGLSDTECADPFEVTRPGGPGPAEARVGGRPIAEDVETAAGAQDGQRTSSGSDTDIYSFHSATEQEDLLSDIQQAIRLQQQQQQQQLQLQLQQQQQQQQLQGAEEPAAPPTAISPQPGAFLGLDRFLLGPSGGAGEAPGSPDTEQALSALSDLPESLAAEPREPQQPPSPGGLPVSEAPSLPAAQPAAKDSPSSTAFPFPEAGPGEEAAGAPVRGAGDTDEEGEEDAFEDAPRGSPGEEWAPEVGEDAPQRLEEEPEEEAQGPDAPAAASLPGSPAPSQRCFKPYPLITPCYIKTTTRQLSSPNHSPSQSPNQSPRIKRRPEPSLSRGSRTALASVAAPAKKHRADGGLAAGLSRSADWTEELGARTPRAGGSAHLLERGVASDSGGGVSPALAAKASGAPAAADGFQNVFTGRTLLEKLFSQQENGPPEEAEKFCSRIIAMGLLLPFSDCFREPCNQNAQTNAASFDQDQLYTWAAVSQPTHSLDYSEGQFPRRVPSMGPPSKPPDEEHRLEDAETESQSAVSETPQKRSDAVQKEVVDMKSEGQATVIQQLEQTIEDLRTKIAELERQYPALDTEVASGRQGLENGVTASGDVCLEALRLEEKEVRHHRILEAKSIQTSPTEEGGVLTLPPVDGLPGRPPCPPGAESGPQTKFCSEISLIVSPRRISVQLDSHQPTQSISQPPPPPSLLWSAGQGQPGSQLPHSISTEFQTSHEHSVSSAFKNSCNIPSPPPLPCTESSSSMPGLGMVPPPPPPLPGMTVPTLPSTAIPQPPPLQGTEMLPPPPPPLPRAAGIPPPPPLPGAGIPPPPPLPGAGIPPPPPLPGAGIPPPPPLPGAAGIPLLRPLSRSGNTPPPPLGAAIPLHPLPGAAIPLHPTSRSGIPPPPPLPGVGIPPPPPLPGAGIPPPPPLPGVGIPPAPAPPLPLPGTGIPPPPLLPASGPPLLPQVGSSTLATPQVCGFLPPPLPSGLFGLGMNQDKGSRKQPIEPCRPMKPLYWTRIQLHSKSAAVCYLKLKEIFFLKYMLCYLVPCPGAVPATREAEAGEWREPGRRTEIAPRHSSLGDRARVGLKNK</sequence>
<accession>H2Q1E7</accession>
<feature type="compositionally biased region" description="Basic and acidic residues" evidence="2">
    <location>
        <begin position="1"/>
        <end position="17"/>
    </location>
</feature>
<keyword evidence="1" id="KW-0175">Coiled coil</keyword>
<feature type="coiled-coil region" evidence="1">
    <location>
        <begin position="676"/>
        <end position="703"/>
    </location>
</feature>